<keyword evidence="1" id="KW-0863">Zinc-finger</keyword>
<dbReference type="Proteomes" id="UP000694864">
    <property type="component" value="Chromosome 10"/>
</dbReference>
<keyword evidence="4" id="KW-1185">Reference proteome</keyword>
<dbReference type="InterPro" id="IPR012337">
    <property type="entry name" value="RNaseH-like_sf"/>
</dbReference>
<proteinExistence type="predicted"/>
<dbReference type="PROSITE" id="PS50994">
    <property type="entry name" value="INTEGRASE"/>
    <property type="match status" value="1"/>
</dbReference>
<dbReference type="PROSITE" id="PS50158">
    <property type="entry name" value="ZF_CCHC"/>
    <property type="match status" value="1"/>
</dbReference>
<dbReference type="Gene3D" id="3.30.420.10">
    <property type="entry name" value="Ribonuclease H-like superfamily/Ribonuclease H"/>
    <property type="match status" value="1"/>
</dbReference>
<dbReference type="SUPFAM" id="SSF53098">
    <property type="entry name" value="Ribonuclease H-like"/>
    <property type="match status" value="1"/>
</dbReference>
<organism evidence="4 5">
    <name type="scientific">Camelina sativa</name>
    <name type="common">False flax</name>
    <name type="synonym">Myagrum sativum</name>
    <dbReference type="NCBI Taxonomy" id="90675"/>
    <lineage>
        <taxon>Eukaryota</taxon>
        <taxon>Viridiplantae</taxon>
        <taxon>Streptophyta</taxon>
        <taxon>Embryophyta</taxon>
        <taxon>Tracheophyta</taxon>
        <taxon>Spermatophyta</taxon>
        <taxon>Magnoliopsida</taxon>
        <taxon>eudicotyledons</taxon>
        <taxon>Gunneridae</taxon>
        <taxon>Pentapetalae</taxon>
        <taxon>rosids</taxon>
        <taxon>malvids</taxon>
        <taxon>Brassicales</taxon>
        <taxon>Brassicaceae</taxon>
        <taxon>Camelineae</taxon>
        <taxon>Camelina</taxon>
    </lineage>
</organism>
<reference evidence="4" key="1">
    <citation type="journal article" date="2014" name="Nat. Commun.">
        <title>The emerging biofuel crop Camelina sativa retains a highly undifferentiated hexaploid genome structure.</title>
        <authorList>
            <person name="Kagale S."/>
            <person name="Koh C."/>
            <person name="Nixon J."/>
            <person name="Bollina V."/>
            <person name="Clarke W.E."/>
            <person name="Tuteja R."/>
            <person name="Spillane C."/>
            <person name="Robinson S.J."/>
            <person name="Links M.G."/>
            <person name="Clarke C."/>
            <person name="Higgins E.E."/>
            <person name="Huebert T."/>
            <person name="Sharpe A.G."/>
            <person name="Parkin I.A."/>
        </authorList>
    </citation>
    <scope>NUCLEOTIDE SEQUENCE [LARGE SCALE GENOMIC DNA]</scope>
    <source>
        <strain evidence="4">cv. DH55</strain>
    </source>
</reference>
<dbReference type="PANTHER" id="PTHR42648:SF31">
    <property type="entry name" value="RNA-DIRECTED DNA POLYMERASE"/>
    <property type="match status" value="1"/>
</dbReference>
<dbReference type="InterPro" id="IPR001584">
    <property type="entry name" value="Integrase_cat-core"/>
</dbReference>
<keyword evidence="1" id="KW-0862">Zinc</keyword>
<dbReference type="RefSeq" id="XP_010436765.1">
    <property type="nucleotide sequence ID" value="XM_010438463.1"/>
</dbReference>
<dbReference type="Pfam" id="PF13976">
    <property type="entry name" value="gag_pre-integrs"/>
    <property type="match status" value="1"/>
</dbReference>
<dbReference type="GeneID" id="104720575"/>
<reference evidence="5" key="2">
    <citation type="submission" date="2025-08" db="UniProtKB">
        <authorList>
            <consortium name="RefSeq"/>
        </authorList>
    </citation>
    <scope>IDENTIFICATION</scope>
    <source>
        <tissue evidence="5">Leaf</tissue>
    </source>
</reference>
<dbReference type="PANTHER" id="PTHR42648">
    <property type="entry name" value="TRANSPOSASE, PUTATIVE-RELATED"/>
    <property type="match status" value="1"/>
</dbReference>
<feature type="domain" description="Integrase catalytic" evidence="3">
    <location>
        <begin position="191"/>
        <end position="282"/>
    </location>
</feature>
<keyword evidence="1" id="KW-0479">Metal-binding</keyword>
<dbReference type="InterPro" id="IPR036397">
    <property type="entry name" value="RNaseH_sf"/>
</dbReference>
<gene>
    <name evidence="5" type="primary">LOC104720575</name>
</gene>
<dbReference type="InterPro" id="IPR025724">
    <property type="entry name" value="GAG-pre-integrase_dom"/>
</dbReference>
<dbReference type="InterPro" id="IPR039537">
    <property type="entry name" value="Retrotran_Ty1/copia-like"/>
</dbReference>
<protein>
    <submittedName>
        <fullName evidence="5">Uncharacterized protein LOC104720575</fullName>
    </submittedName>
</protein>
<dbReference type="InterPro" id="IPR001878">
    <property type="entry name" value="Znf_CCHC"/>
</dbReference>
<feature type="domain" description="CCHC-type" evidence="2">
    <location>
        <begin position="70"/>
        <end position="83"/>
    </location>
</feature>
<accession>A0ABM0U6Q3</accession>
<evidence type="ECO:0000256" key="1">
    <source>
        <dbReference type="PROSITE-ProRule" id="PRU00047"/>
    </source>
</evidence>
<name>A0ABM0U6Q3_CAMSA</name>
<sequence>MDPLCSLGEIYSRVIREEQRLASAQVHDQRKEVVGFTTQTEHSVLPSSRTEMRSGGRLDFSSIRSRSSICSHCGRSGHEKKECLQIVGFPEWWTERNGGGRGSATRCSGGRGCFTRTLIGSGEEHDGVYYLTDVATDRIHSTNVSSDQALWHQRLGHPRFLVLSSLPVFSSSFKNVGSRSCDVCFRAKQTRDVFPLSSNKSTECFSLIHCDVWGPYRVPSSYGAVYFLTIVDDFLRAVWTYLMPAKSEVRGVLTNFFAYTEKQFGKTVRMIRGDNGTEFMCL</sequence>
<evidence type="ECO:0000313" key="5">
    <source>
        <dbReference type="RefSeq" id="XP_010436765.1"/>
    </source>
</evidence>
<evidence type="ECO:0000259" key="3">
    <source>
        <dbReference type="PROSITE" id="PS50994"/>
    </source>
</evidence>
<evidence type="ECO:0000313" key="4">
    <source>
        <dbReference type="Proteomes" id="UP000694864"/>
    </source>
</evidence>
<evidence type="ECO:0000259" key="2">
    <source>
        <dbReference type="PROSITE" id="PS50158"/>
    </source>
</evidence>